<evidence type="ECO:0000256" key="2">
    <source>
        <dbReference type="ARBA" id="ARBA00010248"/>
    </source>
</evidence>
<dbReference type="Proteomes" id="UP000028002">
    <property type="component" value="Unassembled WGS sequence"/>
</dbReference>
<feature type="domain" description="TamA POTRA" evidence="14">
    <location>
        <begin position="26"/>
        <end position="99"/>
    </location>
</feature>
<feature type="signal peptide" evidence="11">
    <location>
        <begin position="1"/>
        <end position="21"/>
    </location>
</feature>
<dbReference type="Gene3D" id="2.40.160.50">
    <property type="entry name" value="membrane protein fhac: a member of the omp85/tpsb transporter family"/>
    <property type="match status" value="1"/>
</dbReference>
<evidence type="ECO:0000256" key="1">
    <source>
        <dbReference type="ARBA" id="ARBA00004442"/>
    </source>
</evidence>
<dbReference type="PATRIC" id="fig|1393735.3.peg.31"/>
<dbReference type="FunFam" id="3.10.20.310:FF:000008">
    <property type="entry name" value="Outer membrane protein, OMP85 family"/>
    <property type="match status" value="1"/>
</dbReference>
<dbReference type="Gene3D" id="3.10.20.310">
    <property type="entry name" value="membrane protein fhac"/>
    <property type="match status" value="3"/>
</dbReference>
<dbReference type="EMBL" id="JGVH01000001">
    <property type="protein sequence ID" value="KER05138.1"/>
    <property type="molecule type" value="Genomic_DNA"/>
</dbReference>
<comment type="similarity">
    <text evidence="2">Belongs to the TamA family.</text>
</comment>
<evidence type="ECO:0000256" key="9">
    <source>
        <dbReference type="ARBA" id="ARBA00033063"/>
    </source>
</evidence>
<keyword evidence="8" id="KW-0998">Cell outer membrane</keyword>
<evidence type="ECO:0000256" key="8">
    <source>
        <dbReference type="ARBA" id="ARBA00023237"/>
    </source>
</evidence>
<evidence type="ECO:0000259" key="13">
    <source>
        <dbReference type="Pfam" id="PF07244"/>
    </source>
</evidence>
<dbReference type="GO" id="GO:0009306">
    <property type="term" value="P:protein secretion"/>
    <property type="evidence" value="ECO:0007669"/>
    <property type="project" value="TreeGrafter"/>
</dbReference>
<gene>
    <name evidence="15" type="ORF">MEG1DRAFT_00027</name>
</gene>
<comment type="subcellular location">
    <subcellularLocation>
        <location evidence="1">Cell outer membrane</location>
    </subcellularLocation>
</comment>
<dbReference type="AlphaFoldDB" id="A0A081S2I5"/>
<organism evidence="15 16">
    <name type="scientific">Photorhabdus temperata subsp. temperata Meg1</name>
    <dbReference type="NCBI Taxonomy" id="1393735"/>
    <lineage>
        <taxon>Bacteria</taxon>
        <taxon>Pseudomonadati</taxon>
        <taxon>Pseudomonadota</taxon>
        <taxon>Gammaproteobacteria</taxon>
        <taxon>Enterobacterales</taxon>
        <taxon>Morganellaceae</taxon>
        <taxon>Photorhabdus</taxon>
    </lineage>
</organism>
<evidence type="ECO:0000256" key="6">
    <source>
        <dbReference type="ARBA" id="ARBA00022729"/>
    </source>
</evidence>
<evidence type="ECO:0000256" key="5">
    <source>
        <dbReference type="ARBA" id="ARBA00022692"/>
    </source>
</evidence>
<keyword evidence="4" id="KW-1134">Transmembrane beta strand</keyword>
<dbReference type="Pfam" id="PF17243">
    <property type="entry name" value="POTRA_TamA_1"/>
    <property type="match status" value="1"/>
</dbReference>
<evidence type="ECO:0000256" key="4">
    <source>
        <dbReference type="ARBA" id="ARBA00022452"/>
    </source>
</evidence>
<keyword evidence="5" id="KW-0812">Transmembrane</keyword>
<dbReference type="GO" id="GO:0009279">
    <property type="term" value="C:cell outer membrane"/>
    <property type="evidence" value="ECO:0007669"/>
    <property type="project" value="UniProtKB-SubCell"/>
</dbReference>
<accession>A0A081S2I5</accession>
<protein>
    <recommendedName>
        <fullName evidence="3">Translocation and assembly module subunit TamA</fullName>
    </recommendedName>
    <alternativeName>
        <fullName evidence="9">Autotransporter assembly factor TamA</fullName>
    </alternativeName>
</protein>
<evidence type="ECO:0000259" key="12">
    <source>
        <dbReference type="Pfam" id="PF01103"/>
    </source>
</evidence>
<evidence type="ECO:0000256" key="7">
    <source>
        <dbReference type="ARBA" id="ARBA00023136"/>
    </source>
</evidence>
<comment type="subunit">
    <text evidence="10">Interacts with TamB to form the translocation and assembly module (TAM).</text>
</comment>
<dbReference type="PANTHER" id="PTHR12815">
    <property type="entry name" value="SORTING AND ASSEMBLY MACHINERY SAMM50 PROTEIN FAMILY MEMBER"/>
    <property type="match status" value="1"/>
</dbReference>
<feature type="domain" description="POTRA" evidence="13">
    <location>
        <begin position="190"/>
        <end position="246"/>
    </location>
</feature>
<keyword evidence="7" id="KW-0472">Membrane</keyword>
<dbReference type="InterPro" id="IPR039910">
    <property type="entry name" value="D15-like"/>
</dbReference>
<sequence length="580" mass="64953">MSRYPILCFLCVSIATPIAHSASLRLKIEGLTGSLEKNARVHLSTISTDEVAADGRFRSRVDKAIREGLRPLGYYEPIIEFTYQENNPPARSVLTAKVTAGEPVRIAGVNVVLEGGAKTDGDYAKLVKSKSPKKGTILNHGGYESFKGSLTGLAIRKGYFDAVMKKSQLGVAKERHEAFWDFNFNSGERYHFGQIYYRGSQIREDYLSHLVPFKEGDFYTSEQLAEFNRRLAETGWFNSALVTPDFKAARKSGNKTLPLEAVLTPRSKNYVELGGGYGTDVGPRVKAKWTKPWLNSRGHSLGTSINLSAPEQVIDATYKMPLKTNPLEQYYALQTGYKRKDVNDTVSDTATVNLSRNWDLSTGWQYGINMRWSLSHFTQANVTNTAMLLYPGANVSRIRQRGGTMPYWGDSQRYSIDISDTLWGSDVDFLVLQAQNVWIRTYWDNHRFVARGNLGWIETNEFQKVPPDLRFFAGGDRSVRGYQYQKISPKDDKGKLTGASMLIVGSLEYQYNVTGDWWSAVFVDTGEAVNDVRRSNFKTGAGVGVRWASPVGPIKFDLARPIGDSESRNIQFYIGLGSEL</sequence>
<dbReference type="Pfam" id="PF01103">
    <property type="entry name" value="Omp85"/>
    <property type="match status" value="1"/>
</dbReference>
<dbReference type="PANTHER" id="PTHR12815:SF47">
    <property type="entry name" value="TRANSLOCATION AND ASSEMBLY MODULE SUBUNIT TAMA"/>
    <property type="match status" value="1"/>
</dbReference>
<dbReference type="Pfam" id="PF07244">
    <property type="entry name" value="POTRA"/>
    <property type="match status" value="1"/>
</dbReference>
<dbReference type="GO" id="GO:0097347">
    <property type="term" value="C:TAM protein secretion complex"/>
    <property type="evidence" value="ECO:0007669"/>
    <property type="project" value="TreeGrafter"/>
</dbReference>
<evidence type="ECO:0000256" key="11">
    <source>
        <dbReference type="SAM" id="SignalP"/>
    </source>
</evidence>
<feature type="chain" id="PRO_5001763660" description="Translocation and assembly module subunit TamA" evidence="11">
    <location>
        <begin position="22"/>
        <end position="580"/>
    </location>
</feature>
<proteinExistence type="inferred from homology"/>
<evidence type="ECO:0000259" key="14">
    <source>
        <dbReference type="Pfam" id="PF17243"/>
    </source>
</evidence>
<name>A0A081S2I5_PHOTE</name>
<keyword evidence="6 11" id="KW-0732">Signal</keyword>
<feature type="domain" description="Bacterial surface antigen (D15)" evidence="12">
    <location>
        <begin position="269"/>
        <end position="578"/>
    </location>
</feature>
<dbReference type="InterPro" id="IPR035243">
    <property type="entry name" value="TamA_POTRA_Dom_1"/>
</dbReference>
<comment type="caution">
    <text evidence="15">The sequence shown here is derived from an EMBL/GenBank/DDBJ whole genome shotgun (WGS) entry which is preliminary data.</text>
</comment>
<evidence type="ECO:0000313" key="16">
    <source>
        <dbReference type="Proteomes" id="UP000028002"/>
    </source>
</evidence>
<evidence type="ECO:0000313" key="15">
    <source>
        <dbReference type="EMBL" id="KER05138.1"/>
    </source>
</evidence>
<dbReference type="InterPro" id="IPR010827">
    <property type="entry name" value="BamA/TamA_POTRA"/>
</dbReference>
<evidence type="ECO:0000256" key="10">
    <source>
        <dbReference type="ARBA" id="ARBA00093548"/>
    </source>
</evidence>
<reference evidence="15 16" key="1">
    <citation type="submission" date="2014-03" db="EMBL/GenBank/DDBJ databases">
        <title>Draft Genome of Photorhabdus temperata Meg1.</title>
        <authorList>
            <person name="Hurst S.G.IV."/>
            <person name="Morris K."/>
            <person name="Thomas K."/>
            <person name="Tisa L.S."/>
        </authorList>
    </citation>
    <scope>NUCLEOTIDE SEQUENCE [LARGE SCALE GENOMIC DNA]</scope>
    <source>
        <strain evidence="15 16">Meg1</strain>
    </source>
</reference>
<dbReference type="RefSeq" id="WP_021323286.1">
    <property type="nucleotide sequence ID" value="NZ_CAWLUD010000001.1"/>
</dbReference>
<evidence type="ECO:0000256" key="3">
    <source>
        <dbReference type="ARBA" id="ARBA00015419"/>
    </source>
</evidence>
<dbReference type="InterPro" id="IPR000184">
    <property type="entry name" value="Bac_surfAg_D15"/>
</dbReference>